<dbReference type="RefSeq" id="WP_327774744.1">
    <property type="nucleotide sequence ID" value="NZ_JAYXUG010000005.1"/>
</dbReference>
<keyword evidence="1" id="KW-0812">Transmembrane</keyword>
<keyword evidence="1" id="KW-0472">Membrane</keyword>
<comment type="caution">
    <text evidence="2">The sequence shown here is derived from an EMBL/GenBank/DDBJ whole genome shotgun (WGS) entry which is preliminary data.</text>
</comment>
<evidence type="ECO:0000313" key="3">
    <source>
        <dbReference type="Proteomes" id="UP001306119"/>
    </source>
</evidence>
<dbReference type="Proteomes" id="UP001306119">
    <property type="component" value="Unassembled WGS sequence"/>
</dbReference>
<proteinExistence type="predicted"/>
<feature type="transmembrane region" description="Helical" evidence="1">
    <location>
        <begin position="33"/>
        <end position="59"/>
    </location>
</feature>
<name>A0ABU6L7D3_9GAMM</name>
<evidence type="ECO:0000256" key="1">
    <source>
        <dbReference type="SAM" id="Phobius"/>
    </source>
</evidence>
<evidence type="ECO:0000313" key="2">
    <source>
        <dbReference type="EMBL" id="MEC6831932.1"/>
    </source>
</evidence>
<gene>
    <name evidence="2" type="ORF">VXS06_09180</name>
</gene>
<accession>A0ABU6L7D3</accession>
<protein>
    <recommendedName>
        <fullName evidence="4">ATP synthase I chain</fullName>
    </recommendedName>
</protein>
<feature type="transmembrane region" description="Helical" evidence="1">
    <location>
        <begin position="79"/>
        <end position="102"/>
    </location>
</feature>
<keyword evidence="1" id="KW-1133">Transmembrane helix</keyword>
<organism evidence="2 3">
    <name type="scientific">Photobacterium toruni</name>
    <dbReference type="NCBI Taxonomy" id="1935446"/>
    <lineage>
        <taxon>Bacteria</taxon>
        <taxon>Pseudomonadati</taxon>
        <taxon>Pseudomonadota</taxon>
        <taxon>Gammaproteobacteria</taxon>
        <taxon>Vibrionales</taxon>
        <taxon>Vibrionaceae</taxon>
        <taxon>Photobacterium</taxon>
    </lineage>
</organism>
<reference evidence="2 3" key="1">
    <citation type="submission" date="2024-01" db="EMBL/GenBank/DDBJ databases">
        <title>Active colonisers of the gastrointestinal tract of Atlantic salmon farmed in a warm water region.</title>
        <authorList>
            <person name="Bowman J.P."/>
        </authorList>
    </citation>
    <scope>NUCLEOTIDE SEQUENCE [LARGE SCALE GENOMIC DNA]</scope>
    <source>
        <strain evidence="2 3">S3MW1</strain>
    </source>
</reference>
<keyword evidence="3" id="KW-1185">Reference proteome</keyword>
<evidence type="ECO:0008006" key="4">
    <source>
        <dbReference type="Google" id="ProtNLM"/>
    </source>
</evidence>
<dbReference type="EMBL" id="JAYXUG010000005">
    <property type="protein sequence ID" value="MEC6831932.1"/>
    <property type="molecule type" value="Genomic_DNA"/>
</dbReference>
<sequence length="120" mass="13607">MKILILNVFKFLAVFFCLSGFHSELISKGFVNVIVLLVWCESFFIIVGALCALSSDTFLKRILTKSKKAKIIGKISRAIMRSIGLVFIFYSYWFTGVIYLVAAFMVDIVRLKIAGKQTHE</sequence>